<dbReference type="SUPFAM" id="SSF81606">
    <property type="entry name" value="PP2C-like"/>
    <property type="match status" value="1"/>
</dbReference>
<reference evidence="3" key="1">
    <citation type="submission" date="2020-06" db="EMBL/GenBank/DDBJ databases">
        <authorList>
            <consortium name="Plant Systems Biology data submission"/>
        </authorList>
    </citation>
    <scope>NUCLEOTIDE SEQUENCE</scope>
    <source>
        <strain evidence="3">D6</strain>
    </source>
</reference>
<feature type="transmembrane region" description="Helical" evidence="1">
    <location>
        <begin position="25"/>
        <end position="45"/>
    </location>
</feature>
<comment type="caution">
    <text evidence="3">The sequence shown here is derived from an EMBL/GenBank/DDBJ whole genome shotgun (WGS) entry which is preliminary data.</text>
</comment>
<dbReference type="InterPro" id="IPR015655">
    <property type="entry name" value="PP2C"/>
</dbReference>
<sequence>MLFSPLKPRQGKKLQPNKRQQRAKLSNIIFILFSVLGVIIFWVGFQVAPQRLSLALSRRVPRAKSSLPLFVKPPPHSLLSHATVPQVDAYINGTSTSNTAQSTWLGSMKYLESPSCKQYASCEIHFPFLDIEEEGADWAEERIRNHIDKRTDYAVLTRKGFKALVTNVKSNQDRAFVIAPLEAVEESALPVGPDDFLMGLFDGHGPVGHGTAHFAAMELPALILRNMQRRKKFIPARHVTEGVQSALKDSFVSLDENIPFLETSGSTGIIILRLGTHLFFASTGDSQAFLIKADTARQGPDAVTIVQSTIPHKPDQVMETARIRSAGGSVIPKTNMDTSSRVIIPVGEDGTTLALAMSRSLGDPEGKNANVIIPDPNVDFIDLAKLEQPQQQTDAPSQPRYFVVVASDGLLDKISPLKVAQRMAQSFYHETPPNPLMAANELIQSASQMWFSGGDMMRYRDDISIAVKMIDL</sequence>
<dbReference type="CDD" id="cd00143">
    <property type="entry name" value="PP2Cc"/>
    <property type="match status" value="1"/>
</dbReference>
<dbReference type="PANTHER" id="PTHR47992">
    <property type="entry name" value="PROTEIN PHOSPHATASE"/>
    <property type="match status" value="1"/>
</dbReference>
<feature type="domain" description="PPM-type phosphatase" evidence="2">
    <location>
        <begin position="152"/>
        <end position="470"/>
    </location>
</feature>
<dbReference type="SMART" id="SM00332">
    <property type="entry name" value="PP2Cc"/>
    <property type="match status" value="1"/>
</dbReference>
<organism evidence="3 4">
    <name type="scientific">Seminavis robusta</name>
    <dbReference type="NCBI Taxonomy" id="568900"/>
    <lineage>
        <taxon>Eukaryota</taxon>
        <taxon>Sar</taxon>
        <taxon>Stramenopiles</taxon>
        <taxon>Ochrophyta</taxon>
        <taxon>Bacillariophyta</taxon>
        <taxon>Bacillariophyceae</taxon>
        <taxon>Bacillariophycidae</taxon>
        <taxon>Naviculales</taxon>
        <taxon>Naviculaceae</taxon>
        <taxon>Seminavis</taxon>
    </lineage>
</organism>
<keyword evidence="4" id="KW-1185">Reference proteome</keyword>
<name>A0A9N8DIS1_9STRA</name>
<keyword evidence="1" id="KW-1133">Transmembrane helix</keyword>
<evidence type="ECO:0000259" key="2">
    <source>
        <dbReference type="PROSITE" id="PS51746"/>
    </source>
</evidence>
<dbReference type="InterPro" id="IPR036457">
    <property type="entry name" value="PPM-type-like_dom_sf"/>
</dbReference>
<dbReference type="Pfam" id="PF00481">
    <property type="entry name" value="PP2C"/>
    <property type="match status" value="1"/>
</dbReference>
<evidence type="ECO:0000256" key="1">
    <source>
        <dbReference type="SAM" id="Phobius"/>
    </source>
</evidence>
<dbReference type="InterPro" id="IPR001932">
    <property type="entry name" value="PPM-type_phosphatase-like_dom"/>
</dbReference>
<dbReference type="PROSITE" id="PS51746">
    <property type="entry name" value="PPM_2"/>
    <property type="match status" value="1"/>
</dbReference>
<keyword evidence="1" id="KW-0812">Transmembrane</keyword>
<proteinExistence type="predicted"/>
<evidence type="ECO:0000313" key="3">
    <source>
        <dbReference type="EMBL" id="CAB9503927.1"/>
    </source>
</evidence>
<dbReference type="EMBL" id="CAICTM010000179">
    <property type="protein sequence ID" value="CAB9503927.1"/>
    <property type="molecule type" value="Genomic_DNA"/>
</dbReference>
<keyword evidence="1" id="KW-0472">Membrane</keyword>
<protein>
    <submittedName>
        <fullName evidence="3">Protein phosphatase 1L</fullName>
    </submittedName>
</protein>
<evidence type="ECO:0000313" key="4">
    <source>
        <dbReference type="Proteomes" id="UP001153069"/>
    </source>
</evidence>
<dbReference type="OrthoDB" id="46942at2759"/>
<dbReference type="AlphaFoldDB" id="A0A9N8DIS1"/>
<dbReference type="Proteomes" id="UP001153069">
    <property type="component" value="Unassembled WGS sequence"/>
</dbReference>
<dbReference type="Gene3D" id="3.60.40.10">
    <property type="entry name" value="PPM-type phosphatase domain"/>
    <property type="match status" value="1"/>
</dbReference>
<dbReference type="GO" id="GO:0004722">
    <property type="term" value="F:protein serine/threonine phosphatase activity"/>
    <property type="evidence" value="ECO:0007669"/>
    <property type="project" value="InterPro"/>
</dbReference>
<gene>
    <name evidence="3" type="ORF">SEMRO_180_G078790.1</name>
</gene>
<accession>A0A9N8DIS1</accession>